<accession>A0A1B0B1Z0</accession>
<keyword evidence="2" id="KW-1185">Reference proteome</keyword>
<dbReference type="EnsemblMetazoa" id="GPPI016240-RA">
    <property type="protein sequence ID" value="GPPI016240-PA"/>
    <property type="gene ID" value="GPPI016240"/>
</dbReference>
<reference evidence="1" key="2">
    <citation type="submission" date="2020-05" db="UniProtKB">
        <authorList>
            <consortium name="EnsemblMetazoa"/>
        </authorList>
    </citation>
    <scope>IDENTIFICATION</scope>
    <source>
        <strain evidence="1">IAEA</strain>
    </source>
</reference>
<protein>
    <submittedName>
        <fullName evidence="1">Uncharacterized protein</fullName>
    </submittedName>
</protein>
<dbReference type="VEuPathDB" id="VectorBase:GPPI016240"/>
<reference evidence="2" key="1">
    <citation type="submission" date="2015-01" db="EMBL/GenBank/DDBJ databases">
        <authorList>
            <person name="Aksoy S."/>
            <person name="Warren W."/>
            <person name="Wilson R.K."/>
        </authorList>
    </citation>
    <scope>NUCLEOTIDE SEQUENCE [LARGE SCALE GENOMIC DNA]</scope>
    <source>
        <strain evidence="2">IAEA</strain>
    </source>
</reference>
<name>A0A1B0B1Z0_9MUSC</name>
<dbReference type="Proteomes" id="UP000092460">
    <property type="component" value="Unassembled WGS sequence"/>
</dbReference>
<dbReference type="AlphaFoldDB" id="A0A1B0B1Z0"/>
<dbReference type="EMBL" id="JXJN01007377">
    <property type="status" value="NOT_ANNOTATED_CDS"/>
    <property type="molecule type" value="Genomic_DNA"/>
</dbReference>
<sequence length="138" mass="16009">MKAFIYNHSCDRGLKTDLFESLFALDVPLNAVCEALTPYSPAYSSNSICRVMRIKFFCYEFQYAKVNVFLPDRINIPDNCQADEFLRSLLHAELISEDRIRKIWPVPVVRVYIYKNQDTKYLLRWIPFEGGLTAAVAS</sequence>
<proteinExistence type="predicted"/>
<organism evidence="1 2">
    <name type="scientific">Glossina palpalis gambiensis</name>
    <dbReference type="NCBI Taxonomy" id="67801"/>
    <lineage>
        <taxon>Eukaryota</taxon>
        <taxon>Metazoa</taxon>
        <taxon>Ecdysozoa</taxon>
        <taxon>Arthropoda</taxon>
        <taxon>Hexapoda</taxon>
        <taxon>Insecta</taxon>
        <taxon>Pterygota</taxon>
        <taxon>Neoptera</taxon>
        <taxon>Endopterygota</taxon>
        <taxon>Diptera</taxon>
        <taxon>Brachycera</taxon>
        <taxon>Muscomorpha</taxon>
        <taxon>Hippoboscoidea</taxon>
        <taxon>Glossinidae</taxon>
        <taxon>Glossina</taxon>
    </lineage>
</organism>
<evidence type="ECO:0000313" key="1">
    <source>
        <dbReference type="EnsemblMetazoa" id="GPPI016240-PA"/>
    </source>
</evidence>
<evidence type="ECO:0000313" key="2">
    <source>
        <dbReference type="Proteomes" id="UP000092460"/>
    </source>
</evidence>